<comment type="caution">
    <text evidence="1">The sequence shown here is derived from an EMBL/GenBank/DDBJ whole genome shotgun (WGS) entry which is preliminary data.</text>
</comment>
<gene>
    <name evidence="1" type="ORF">VI08_08545</name>
</gene>
<dbReference type="AlphaFoldDB" id="A0A0F3KVN1"/>
<accession>A0A0F3KVN1</accession>
<dbReference type="PATRIC" id="fig|345309.4.peg.924"/>
<keyword evidence="2" id="KW-1185">Reference proteome</keyword>
<evidence type="ECO:0000313" key="1">
    <source>
        <dbReference type="EMBL" id="KJV35325.1"/>
    </source>
</evidence>
<protein>
    <submittedName>
        <fullName evidence="1">Uncharacterized protein</fullName>
    </submittedName>
</protein>
<dbReference type="RefSeq" id="WP_045829139.1">
    <property type="nucleotide sequence ID" value="NZ_JZRB01000016.1"/>
</dbReference>
<sequence>MYIPPKRPLPLLRIDQLGSSHGTDDQVRRTVRGISGPLKNDVGKLDLTNVRPSELNPIAARLCEEGKITEDVASKLMLLRAPGARGLTDNRPFNLIEATKRVARMVGALSPMHAAAGQQGGYTSALYCAKGLTTVINALKTGTNFDAEA</sequence>
<organism evidence="1 2">
    <name type="scientific">Luteibacter yeojuensis</name>
    <dbReference type="NCBI Taxonomy" id="345309"/>
    <lineage>
        <taxon>Bacteria</taxon>
        <taxon>Pseudomonadati</taxon>
        <taxon>Pseudomonadota</taxon>
        <taxon>Gammaproteobacteria</taxon>
        <taxon>Lysobacterales</taxon>
        <taxon>Rhodanobacteraceae</taxon>
        <taxon>Luteibacter</taxon>
    </lineage>
</organism>
<reference evidence="1 2" key="1">
    <citation type="submission" date="2015-03" db="EMBL/GenBank/DDBJ databases">
        <title>Draft genome sequence of Luteibacter yeojuensis strain SU11.</title>
        <authorList>
            <person name="Sulaiman J."/>
            <person name="Priya K."/>
            <person name="Chan K.-G."/>
        </authorList>
    </citation>
    <scope>NUCLEOTIDE SEQUENCE [LARGE SCALE GENOMIC DNA]</scope>
    <source>
        <strain evidence="1 2">SU11</strain>
    </source>
</reference>
<name>A0A0F3KVN1_9GAMM</name>
<evidence type="ECO:0000313" key="2">
    <source>
        <dbReference type="Proteomes" id="UP000033651"/>
    </source>
</evidence>
<dbReference type="EMBL" id="JZRB01000016">
    <property type="protein sequence ID" value="KJV35325.1"/>
    <property type="molecule type" value="Genomic_DNA"/>
</dbReference>
<dbReference type="Proteomes" id="UP000033651">
    <property type="component" value="Unassembled WGS sequence"/>
</dbReference>
<proteinExistence type="predicted"/>